<sequence length="127" mass="14421">MFFSLIRQCYRSSPADRKESSSSSTAIDTHARTTTTTTSRSVNRHAPLCPEQRKIGRTRRWRPSLSAISEDASTTVCAGETDRSFGKFVARKTKSFCRRDTTLKRAWRNTITYRIASPGFAPSPFMY</sequence>
<feature type="region of interest" description="Disordered" evidence="1">
    <location>
        <begin position="14"/>
        <end position="60"/>
    </location>
</feature>
<evidence type="ECO:0000313" key="3">
    <source>
        <dbReference type="Proteomes" id="UP000694251"/>
    </source>
</evidence>
<evidence type="ECO:0000313" key="2">
    <source>
        <dbReference type="EMBL" id="KAG7653153.1"/>
    </source>
</evidence>
<name>A0A8T2H0Q6_ARASU</name>
<gene>
    <name evidence="2" type="ORF">ISN44_As01g004510</name>
</gene>
<protein>
    <submittedName>
        <fullName evidence="2">Uncharacterized protein</fullName>
    </submittedName>
</protein>
<reference evidence="2 3" key="1">
    <citation type="submission" date="2020-12" db="EMBL/GenBank/DDBJ databases">
        <title>Concerted genomic and epigenomic changes stabilize Arabidopsis allopolyploids.</title>
        <authorList>
            <person name="Chen Z."/>
        </authorList>
    </citation>
    <scope>NUCLEOTIDE SEQUENCE [LARGE SCALE GENOMIC DNA]</scope>
    <source>
        <strain evidence="2">As9502</strain>
        <tissue evidence="2">Leaf</tissue>
    </source>
</reference>
<organism evidence="2 3">
    <name type="scientific">Arabidopsis suecica</name>
    <name type="common">Swedish thale-cress</name>
    <name type="synonym">Cardaminopsis suecica</name>
    <dbReference type="NCBI Taxonomy" id="45249"/>
    <lineage>
        <taxon>Eukaryota</taxon>
        <taxon>Viridiplantae</taxon>
        <taxon>Streptophyta</taxon>
        <taxon>Embryophyta</taxon>
        <taxon>Tracheophyta</taxon>
        <taxon>Spermatophyta</taxon>
        <taxon>Magnoliopsida</taxon>
        <taxon>eudicotyledons</taxon>
        <taxon>Gunneridae</taxon>
        <taxon>Pentapetalae</taxon>
        <taxon>rosids</taxon>
        <taxon>malvids</taxon>
        <taxon>Brassicales</taxon>
        <taxon>Brassicaceae</taxon>
        <taxon>Camelineae</taxon>
        <taxon>Arabidopsis</taxon>
    </lineage>
</organism>
<comment type="caution">
    <text evidence="2">The sequence shown here is derived from an EMBL/GenBank/DDBJ whole genome shotgun (WGS) entry which is preliminary data.</text>
</comment>
<dbReference type="EMBL" id="JAEFBJ010000001">
    <property type="protein sequence ID" value="KAG7653153.1"/>
    <property type="molecule type" value="Genomic_DNA"/>
</dbReference>
<dbReference type="Proteomes" id="UP000694251">
    <property type="component" value="Chromosome 1"/>
</dbReference>
<proteinExistence type="predicted"/>
<accession>A0A8T2H0Q6</accession>
<dbReference type="PANTHER" id="PTHR35318:SF2">
    <property type="entry name" value="OS08G0138900 PROTEIN"/>
    <property type="match status" value="1"/>
</dbReference>
<evidence type="ECO:0000256" key="1">
    <source>
        <dbReference type="SAM" id="MobiDB-lite"/>
    </source>
</evidence>
<keyword evidence="3" id="KW-1185">Reference proteome</keyword>
<dbReference type="PANTHER" id="PTHR35318">
    <property type="entry name" value="BNAA10G08410D PROTEIN"/>
    <property type="match status" value="1"/>
</dbReference>
<dbReference type="OrthoDB" id="1099977at2759"/>
<dbReference type="AlphaFoldDB" id="A0A8T2H0Q6"/>